<keyword evidence="3" id="KW-1185">Reference proteome</keyword>
<gene>
    <name evidence="2" type="ORF">LX15_004211</name>
</gene>
<evidence type="ECO:0000256" key="1">
    <source>
        <dbReference type="SAM" id="MobiDB-lite"/>
    </source>
</evidence>
<accession>A0ABT1HY88</accession>
<dbReference type="EMBL" id="JAMTCP010000027">
    <property type="protein sequence ID" value="MCP2260493.1"/>
    <property type="molecule type" value="Genomic_DNA"/>
</dbReference>
<dbReference type="Proteomes" id="UP001205311">
    <property type="component" value="Unassembled WGS sequence"/>
</dbReference>
<evidence type="ECO:0000313" key="3">
    <source>
        <dbReference type="Proteomes" id="UP001205311"/>
    </source>
</evidence>
<dbReference type="RefSeq" id="WP_253671337.1">
    <property type="nucleotide sequence ID" value="NZ_JAMTCP010000027.1"/>
</dbReference>
<protein>
    <submittedName>
        <fullName evidence="2">Uncharacterized protein</fullName>
    </submittedName>
</protein>
<organism evidence="2 3">
    <name type="scientific">Streptoalloteichus tenebrarius (strain ATCC 17920 / DSM 40477 / JCM 4838 / CBS 697.72 / NBRC 16177 / NCIMB 11028 / NRRL B-12390 / A12253. 1 / ISP 5477)</name>
    <name type="common">Streptomyces tenebrarius</name>
    <dbReference type="NCBI Taxonomy" id="1933"/>
    <lineage>
        <taxon>Bacteria</taxon>
        <taxon>Bacillati</taxon>
        <taxon>Actinomycetota</taxon>
        <taxon>Actinomycetes</taxon>
        <taxon>Pseudonocardiales</taxon>
        <taxon>Pseudonocardiaceae</taxon>
        <taxon>Streptoalloteichus</taxon>
    </lineage>
</organism>
<reference evidence="2 3" key="1">
    <citation type="submission" date="2022-06" db="EMBL/GenBank/DDBJ databases">
        <title>Genomic Encyclopedia of Archaeal and Bacterial Type Strains, Phase II (KMG-II): from individual species to whole genera.</title>
        <authorList>
            <person name="Goeker M."/>
        </authorList>
    </citation>
    <scope>NUCLEOTIDE SEQUENCE [LARGE SCALE GENOMIC DNA]</scope>
    <source>
        <strain evidence="2 3">DSM 40477</strain>
    </source>
</reference>
<sequence>MGETPSVDWHDINCHGEVGSYRRVVREVVAESSAEVVALGLPVDPSAGLDAFAETVPDPLAPLHHAGLGWLAEPLGALCAQLGMLVPDRPAAEGALAELKAYADQVRDNATLLTDEEERERFDALAAAIDGTATVVRTSGLLALGTRDFAHDRVTALVGDLVGEGMAAAVSGVPSAEDLRVVARERAAGVGAEIATRIGAMLDALVRQSERLNELNGAITLLSEGIEDGFENSSGNGADADAGPPPERGPE</sequence>
<evidence type="ECO:0000313" key="2">
    <source>
        <dbReference type="EMBL" id="MCP2260493.1"/>
    </source>
</evidence>
<feature type="region of interest" description="Disordered" evidence="1">
    <location>
        <begin position="230"/>
        <end position="251"/>
    </location>
</feature>
<proteinExistence type="predicted"/>
<comment type="caution">
    <text evidence="2">The sequence shown here is derived from an EMBL/GenBank/DDBJ whole genome shotgun (WGS) entry which is preliminary data.</text>
</comment>
<name>A0ABT1HY88_STRSD</name>